<evidence type="ECO:0000313" key="3">
    <source>
        <dbReference type="Proteomes" id="UP000507222"/>
    </source>
</evidence>
<gene>
    <name evidence="1" type="ORF">CURHAP_LOCUS23519</name>
    <name evidence="2" type="ORF">ORAREDHAP_LOCUS23306</name>
</gene>
<dbReference type="Proteomes" id="UP000507245">
    <property type="component" value="Unassembled WGS sequence"/>
</dbReference>
<reference evidence="1 3" key="2">
    <citation type="submission" date="2020-05" db="EMBL/GenBank/DDBJ databases">
        <authorList>
            <person name="Campoy J."/>
            <person name="Schneeberger K."/>
            <person name="Spophaly S."/>
        </authorList>
    </citation>
    <scope>NUCLEOTIDE SEQUENCE [LARGE SCALE GENOMIC DNA]</scope>
    <source>
        <strain evidence="1">PruArmRojPasFocal</strain>
    </source>
</reference>
<sequence>MVDKGKGKDSGQKITSEMGNAVANLKSYESYSVKRKRIALGMVKLRIPRSCKNQLSRGRILIEESFRNIKGSYVV</sequence>
<dbReference type="Proteomes" id="UP000507222">
    <property type="component" value="Unassembled WGS sequence"/>
</dbReference>
<keyword evidence="4" id="KW-1185">Reference proteome</keyword>
<proteinExistence type="predicted"/>
<evidence type="ECO:0000313" key="2">
    <source>
        <dbReference type="EMBL" id="CAB4305328.1"/>
    </source>
</evidence>
<dbReference type="AlphaFoldDB" id="A0A6J5UHQ4"/>
<reference evidence="4" key="1">
    <citation type="journal article" date="2020" name="Genome Biol.">
        <title>Gamete binning: chromosome-level and haplotype-resolved genome assembly enabled by high-throughput single-cell sequencing of gamete genomes.</title>
        <authorList>
            <person name="Campoy J.A."/>
            <person name="Sun H."/>
            <person name="Goel M."/>
            <person name="Jiao W.-B."/>
            <person name="Folz-Donahue K."/>
            <person name="Wang N."/>
            <person name="Rubio M."/>
            <person name="Liu C."/>
            <person name="Kukat C."/>
            <person name="Ruiz D."/>
            <person name="Huettel B."/>
            <person name="Schneeberger K."/>
        </authorList>
    </citation>
    <scope>NUCLEOTIDE SEQUENCE [LARGE SCALE GENOMIC DNA]</scope>
    <source>
        <strain evidence="4">cv. Rojo Pasion</strain>
    </source>
</reference>
<evidence type="ECO:0000313" key="4">
    <source>
        <dbReference type="Proteomes" id="UP000507245"/>
    </source>
</evidence>
<dbReference type="EMBL" id="CAEKDK010000003">
    <property type="protein sequence ID" value="CAB4274874.1"/>
    <property type="molecule type" value="Genomic_DNA"/>
</dbReference>
<accession>A0A6J5UHQ4</accession>
<name>A0A6J5UHQ4_PRUAR</name>
<organism evidence="1 3">
    <name type="scientific">Prunus armeniaca</name>
    <name type="common">Apricot</name>
    <name type="synonym">Armeniaca vulgaris</name>
    <dbReference type="NCBI Taxonomy" id="36596"/>
    <lineage>
        <taxon>Eukaryota</taxon>
        <taxon>Viridiplantae</taxon>
        <taxon>Streptophyta</taxon>
        <taxon>Embryophyta</taxon>
        <taxon>Tracheophyta</taxon>
        <taxon>Spermatophyta</taxon>
        <taxon>Magnoliopsida</taxon>
        <taxon>eudicotyledons</taxon>
        <taxon>Gunneridae</taxon>
        <taxon>Pentapetalae</taxon>
        <taxon>rosids</taxon>
        <taxon>fabids</taxon>
        <taxon>Rosales</taxon>
        <taxon>Rosaceae</taxon>
        <taxon>Amygdaloideae</taxon>
        <taxon>Amygdaleae</taxon>
        <taxon>Prunus</taxon>
    </lineage>
</organism>
<dbReference type="EMBL" id="CAEKKB010000003">
    <property type="protein sequence ID" value="CAB4305328.1"/>
    <property type="molecule type" value="Genomic_DNA"/>
</dbReference>
<protein>
    <submittedName>
        <fullName evidence="1">Uncharacterized protein</fullName>
    </submittedName>
</protein>
<evidence type="ECO:0000313" key="1">
    <source>
        <dbReference type="EMBL" id="CAB4274874.1"/>
    </source>
</evidence>